<evidence type="ECO:0000256" key="1">
    <source>
        <dbReference type="ARBA" id="ARBA00004370"/>
    </source>
</evidence>
<keyword evidence="3 5" id="KW-1133">Transmembrane helix</keyword>
<evidence type="ECO:0000313" key="6">
    <source>
        <dbReference type="EMBL" id="SDG01348.1"/>
    </source>
</evidence>
<dbReference type="EMBL" id="FNBW01000009">
    <property type="protein sequence ID" value="SDG01348.1"/>
    <property type="molecule type" value="Genomic_DNA"/>
</dbReference>
<evidence type="ECO:0000256" key="5">
    <source>
        <dbReference type="SAM" id="Phobius"/>
    </source>
</evidence>
<dbReference type="PANTHER" id="PTHR35814">
    <property type="match status" value="1"/>
</dbReference>
<comment type="subcellular location">
    <subcellularLocation>
        <location evidence="1">Membrane</location>
    </subcellularLocation>
</comment>
<gene>
    <name evidence="6" type="ORF">SAMN05660686_03033</name>
</gene>
<dbReference type="RefSeq" id="WP_093151497.1">
    <property type="nucleotide sequence ID" value="NZ_FNBW01000009.1"/>
</dbReference>
<dbReference type="Proteomes" id="UP000198615">
    <property type="component" value="Unassembled WGS sequence"/>
</dbReference>
<dbReference type="SUPFAM" id="SSF161084">
    <property type="entry name" value="MAPEG domain-like"/>
    <property type="match status" value="1"/>
</dbReference>
<feature type="transmembrane region" description="Helical" evidence="5">
    <location>
        <begin position="72"/>
        <end position="92"/>
    </location>
</feature>
<feature type="transmembrane region" description="Helical" evidence="5">
    <location>
        <begin position="104"/>
        <end position="125"/>
    </location>
</feature>
<feature type="transmembrane region" description="Helical" evidence="5">
    <location>
        <begin position="6"/>
        <end position="22"/>
    </location>
</feature>
<dbReference type="InterPro" id="IPR001129">
    <property type="entry name" value="Membr-assoc_MAPEG"/>
</dbReference>
<evidence type="ECO:0008006" key="8">
    <source>
        <dbReference type="Google" id="ProtNLM"/>
    </source>
</evidence>
<dbReference type="InterPro" id="IPR023352">
    <property type="entry name" value="MAPEG-like_dom_sf"/>
</dbReference>
<accession>A0A8G2BJQ6</accession>
<comment type="caution">
    <text evidence="6">The sequence shown here is derived from an EMBL/GenBank/DDBJ whole genome shotgun (WGS) entry which is preliminary data.</text>
</comment>
<dbReference type="AlphaFoldDB" id="A0A8G2BJQ6"/>
<protein>
    <recommendedName>
        <fullName evidence="8">Glutathione metabolism protein</fullName>
    </recommendedName>
</protein>
<dbReference type="GO" id="GO:0016020">
    <property type="term" value="C:membrane"/>
    <property type="evidence" value="ECO:0007669"/>
    <property type="project" value="UniProtKB-SubCell"/>
</dbReference>
<evidence type="ECO:0000256" key="3">
    <source>
        <dbReference type="ARBA" id="ARBA00022989"/>
    </source>
</evidence>
<reference evidence="6 7" key="1">
    <citation type="submission" date="2016-10" db="EMBL/GenBank/DDBJ databases">
        <authorList>
            <person name="Varghese N."/>
            <person name="Submissions S."/>
        </authorList>
    </citation>
    <scope>NUCLEOTIDE SEQUENCE [LARGE SCALE GENOMIC DNA]</scope>
    <source>
        <strain evidence="6 7">DSM 18839</strain>
    </source>
</reference>
<dbReference type="PANTHER" id="PTHR35814:SF1">
    <property type="entry name" value="GLUTATHIONE S-TRANSFERASE-RELATED"/>
    <property type="match status" value="1"/>
</dbReference>
<sequence>MITAAYAGLLGLVFLGLTVRVVRRREAVKAALGDGGDVVLERRIRAHGNFAEFVPLVLVLMTLLELQSVSVWILHLVGACLLVGRVIHGLAISREDEVLAGRAAGMALTLTALGVASVAALLRAFGVM</sequence>
<keyword evidence="7" id="KW-1185">Reference proteome</keyword>
<dbReference type="Gene3D" id="1.20.120.550">
    <property type="entry name" value="Membrane associated eicosanoid/glutathione metabolism-like domain"/>
    <property type="match status" value="1"/>
</dbReference>
<organism evidence="6 7">
    <name type="scientific">Thalassobaculum litoreum DSM 18839</name>
    <dbReference type="NCBI Taxonomy" id="1123362"/>
    <lineage>
        <taxon>Bacteria</taxon>
        <taxon>Pseudomonadati</taxon>
        <taxon>Pseudomonadota</taxon>
        <taxon>Alphaproteobacteria</taxon>
        <taxon>Rhodospirillales</taxon>
        <taxon>Thalassobaculaceae</taxon>
        <taxon>Thalassobaculum</taxon>
    </lineage>
</organism>
<keyword evidence="2 5" id="KW-0812">Transmembrane</keyword>
<evidence type="ECO:0000256" key="4">
    <source>
        <dbReference type="ARBA" id="ARBA00023136"/>
    </source>
</evidence>
<name>A0A8G2BJQ6_9PROT</name>
<keyword evidence="4 5" id="KW-0472">Membrane</keyword>
<evidence type="ECO:0000313" key="7">
    <source>
        <dbReference type="Proteomes" id="UP000198615"/>
    </source>
</evidence>
<proteinExistence type="predicted"/>
<dbReference type="Pfam" id="PF01124">
    <property type="entry name" value="MAPEG"/>
    <property type="match status" value="1"/>
</dbReference>
<evidence type="ECO:0000256" key="2">
    <source>
        <dbReference type="ARBA" id="ARBA00022692"/>
    </source>
</evidence>